<organism evidence="1 2">
    <name type="scientific">Trifolium pratense</name>
    <name type="common">Red clover</name>
    <dbReference type="NCBI Taxonomy" id="57577"/>
    <lineage>
        <taxon>Eukaryota</taxon>
        <taxon>Viridiplantae</taxon>
        <taxon>Streptophyta</taxon>
        <taxon>Embryophyta</taxon>
        <taxon>Tracheophyta</taxon>
        <taxon>Spermatophyta</taxon>
        <taxon>Magnoliopsida</taxon>
        <taxon>eudicotyledons</taxon>
        <taxon>Gunneridae</taxon>
        <taxon>Pentapetalae</taxon>
        <taxon>rosids</taxon>
        <taxon>fabids</taxon>
        <taxon>Fabales</taxon>
        <taxon>Fabaceae</taxon>
        <taxon>Papilionoideae</taxon>
        <taxon>50 kb inversion clade</taxon>
        <taxon>NPAAA clade</taxon>
        <taxon>Hologalegina</taxon>
        <taxon>IRL clade</taxon>
        <taxon>Trifolieae</taxon>
        <taxon>Trifolium</taxon>
    </lineage>
</organism>
<accession>A0ACB0INK2</accession>
<comment type="caution">
    <text evidence="1">The sequence shown here is derived from an EMBL/GenBank/DDBJ whole genome shotgun (WGS) entry which is preliminary data.</text>
</comment>
<keyword evidence="2" id="KW-1185">Reference proteome</keyword>
<proteinExistence type="predicted"/>
<evidence type="ECO:0000313" key="1">
    <source>
        <dbReference type="EMBL" id="CAJ2633814.1"/>
    </source>
</evidence>
<name>A0ACB0INK2_TRIPR</name>
<gene>
    <name evidence="1" type="ORF">MILVUS5_LOCUS4847</name>
</gene>
<dbReference type="EMBL" id="CASHSV030000002">
    <property type="protein sequence ID" value="CAJ2633814.1"/>
    <property type="molecule type" value="Genomic_DNA"/>
</dbReference>
<protein>
    <submittedName>
        <fullName evidence="1">Uncharacterized protein</fullName>
    </submittedName>
</protein>
<evidence type="ECO:0000313" key="2">
    <source>
        <dbReference type="Proteomes" id="UP001177021"/>
    </source>
</evidence>
<sequence length="64" mass="7637">MVKTLMFVYTMILFLSLFIVAKKVDAQLRCKFDIDCPRVENLYPMIYRCIYKKCRLVSVEPLIL</sequence>
<reference evidence="1" key="1">
    <citation type="submission" date="2023-10" db="EMBL/GenBank/DDBJ databases">
        <authorList>
            <person name="Rodriguez Cubillos JULIANA M."/>
            <person name="De Vega J."/>
        </authorList>
    </citation>
    <scope>NUCLEOTIDE SEQUENCE</scope>
</reference>
<dbReference type="Proteomes" id="UP001177021">
    <property type="component" value="Unassembled WGS sequence"/>
</dbReference>